<proteinExistence type="predicted"/>
<sequence length="40" mass="4237">MYFMPSSAALTCVNVPVRRTLSVPLPVAVAPPPEATTRVP</sequence>
<dbReference type="EMBL" id="CADCVT010000375">
    <property type="protein sequence ID" value="CAA9527993.1"/>
    <property type="molecule type" value="Genomic_DNA"/>
</dbReference>
<gene>
    <name evidence="1" type="ORF">AVDCRST_MAG85-3414</name>
</gene>
<organism evidence="1">
    <name type="scientific">uncultured Solirubrobacteraceae bacterium</name>
    <dbReference type="NCBI Taxonomy" id="1162706"/>
    <lineage>
        <taxon>Bacteria</taxon>
        <taxon>Bacillati</taxon>
        <taxon>Actinomycetota</taxon>
        <taxon>Thermoleophilia</taxon>
        <taxon>Solirubrobacterales</taxon>
        <taxon>Solirubrobacteraceae</taxon>
        <taxon>environmental samples</taxon>
    </lineage>
</organism>
<protein>
    <submittedName>
        <fullName evidence="1">Uncharacterized protein</fullName>
    </submittedName>
</protein>
<dbReference type="AlphaFoldDB" id="A0A6J4TNJ9"/>
<name>A0A6J4TNJ9_9ACTN</name>
<evidence type="ECO:0000313" key="1">
    <source>
        <dbReference type="EMBL" id="CAA9527993.1"/>
    </source>
</evidence>
<accession>A0A6J4TNJ9</accession>
<reference evidence="1" key="1">
    <citation type="submission" date="2020-02" db="EMBL/GenBank/DDBJ databases">
        <authorList>
            <person name="Meier V. D."/>
        </authorList>
    </citation>
    <scope>NUCLEOTIDE SEQUENCE</scope>
    <source>
        <strain evidence="1">AVDCRST_MAG85</strain>
    </source>
</reference>